<protein>
    <submittedName>
        <fullName evidence="1">Protein-export chaperone SecB</fullName>
    </submittedName>
</protein>
<dbReference type="EMBL" id="DVMN01000089">
    <property type="protein sequence ID" value="HIU21564.1"/>
    <property type="molecule type" value="Genomic_DNA"/>
</dbReference>
<evidence type="ECO:0000313" key="1">
    <source>
        <dbReference type="EMBL" id="HIU21564.1"/>
    </source>
</evidence>
<name>A0A9D1L1K2_9FIRM</name>
<reference evidence="1" key="1">
    <citation type="submission" date="2020-10" db="EMBL/GenBank/DDBJ databases">
        <authorList>
            <person name="Gilroy R."/>
        </authorList>
    </citation>
    <scope>NUCLEOTIDE SEQUENCE</scope>
    <source>
        <strain evidence="1">1063</strain>
    </source>
</reference>
<gene>
    <name evidence="1" type="ORF">IAD51_04960</name>
</gene>
<dbReference type="InterPro" id="IPR035958">
    <property type="entry name" value="SecB-like_sf"/>
</dbReference>
<organism evidence="1 2">
    <name type="scientific">Candidatus Limadaptatus stercorigallinarum</name>
    <dbReference type="NCBI Taxonomy" id="2840845"/>
    <lineage>
        <taxon>Bacteria</taxon>
        <taxon>Bacillati</taxon>
        <taxon>Bacillota</taxon>
        <taxon>Clostridia</taxon>
        <taxon>Eubacteriales</taxon>
        <taxon>Candidatus Limadaptatus</taxon>
    </lineage>
</organism>
<comment type="caution">
    <text evidence="1">The sequence shown here is derived from an EMBL/GenBank/DDBJ whole genome shotgun (WGS) entry which is preliminary data.</text>
</comment>
<proteinExistence type="predicted"/>
<dbReference type="AlphaFoldDB" id="A0A9D1L1K2"/>
<evidence type="ECO:0000313" key="2">
    <source>
        <dbReference type="Proteomes" id="UP000824088"/>
    </source>
</evidence>
<dbReference type="SUPFAM" id="SSF54611">
    <property type="entry name" value="SecB-like"/>
    <property type="match status" value="1"/>
</dbReference>
<dbReference type="Gene3D" id="3.10.420.10">
    <property type="entry name" value="SecB-like"/>
    <property type="match status" value="1"/>
</dbReference>
<sequence length="132" mass="15404">MNVKEIKADMEMKGLYFNHIEFKRTRDITNGEVQIDITPRYEKEENINRIVINTKITKQKEMSLVVEVIGEFVFNSNIDDMELQNKMMRSNAVAMMLPFIRAMVTQITAQPNLMPIIIPTINASRIIEKEQQ</sequence>
<dbReference type="Proteomes" id="UP000824088">
    <property type="component" value="Unassembled WGS sequence"/>
</dbReference>
<accession>A0A9D1L1K2</accession>
<reference evidence="1" key="2">
    <citation type="journal article" date="2021" name="PeerJ">
        <title>Extensive microbial diversity within the chicken gut microbiome revealed by metagenomics and culture.</title>
        <authorList>
            <person name="Gilroy R."/>
            <person name="Ravi A."/>
            <person name="Getino M."/>
            <person name="Pursley I."/>
            <person name="Horton D.L."/>
            <person name="Alikhan N.F."/>
            <person name="Baker D."/>
            <person name="Gharbi K."/>
            <person name="Hall N."/>
            <person name="Watson M."/>
            <person name="Adriaenssens E.M."/>
            <person name="Foster-Nyarko E."/>
            <person name="Jarju S."/>
            <person name="Secka A."/>
            <person name="Antonio M."/>
            <person name="Oren A."/>
            <person name="Chaudhuri R.R."/>
            <person name="La Ragione R."/>
            <person name="Hildebrand F."/>
            <person name="Pallen M.J."/>
        </authorList>
    </citation>
    <scope>NUCLEOTIDE SEQUENCE</scope>
    <source>
        <strain evidence="1">1063</strain>
    </source>
</reference>